<dbReference type="AlphaFoldDB" id="A0A2N8KXP4"/>
<accession>A0A2N8KXP4</accession>
<feature type="chain" id="PRO_5014899269" evidence="1">
    <location>
        <begin position="19"/>
        <end position="383"/>
    </location>
</feature>
<keyword evidence="4" id="KW-1185">Reference proteome</keyword>
<evidence type="ECO:0000256" key="1">
    <source>
        <dbReference type="SAM" id="SignalP"/>
    </source>
</evidence>
<dbReference type="PANTHER" id="PTHR44086">
    <property type="entry name" value="THIOSULFATE SULFURTRANSFERASE RDL2, MITOCHONDRIAL-RELATED"/>
    <property type="match status" value="1"/>
</dbReference>
<evidence type="ECO:0000313" key="4">
    <source>
        <dbReference type="Proteomes" id="UP000235916"/>
    </source>
</evidence>
<protein>
    <submittedName>
        <fullName evidence="3">Sulfurtransferase</fullName>
    </submittedName>
</protein>
<dbReference type="SUPFAM" id="SSF52821">
    <property type="entry name" value="Rhodanese/Cell cycle control phosphatase"/>
    <property type="match status" value="1"/>
</dbReference>
<keyword evidence="1" id="KW-0732">Signal</keyword>
<dbReference type="Gene3D" id="3.40.190.10">
    <property type="entry name" value="Periplasmic binding protein-like II"/>
    <property type="match status" value="1"/>
</dbReference>
<dbReference type="Proteomes" id="UP000235916">
    <property type="component" value="Unassembled WGS sequence"/>
</dbReference>
<dbReference type="OrthoDB" id="9784513at2"/>
<gene>
    <name evidence="3" type="ORF">C1O66_12370</name>
</gene>
<comment type="caution">
    <text evidence="3">The sequence shown here is derived from an EMBL/GenBank/DDBJ whole genome shotgun (WGS) entry which is preliminary data.</text>
</comment>
<dbReference type="Pfam" id="PF00581">
    <property type="entry name" value="Rhodanese"/>
    <property type="match status" value="1"/>
</dbReference>
<dbReference type="InterPro" id="IPR036873">
    <property type="entry name" value="Rhodanese-like_dom_sf"/>
</dbReference>
<name>A0A2N8KXP4_9BURK</name>
<dbReference type="SUPFAM" id="SSF53850">
    <property type="entry name" value="Periplasmic binding protein-like II"/>
    <property type="match status" value="1"/>
</dbReference>
<dbReference type="GO" id="GO:0004792">
    <property type="term" value="F:thiosulfate-cyanide sulfurtransferase activity"/>
    <property type="evidence" value="ECO:0007669"/>
    <property type="project" value="TreeGrafter"/>
</dbReference>
<dbReference type="Gene3D" id="3.40.250.10">
    <property type="entry name" value="Rhodanese-like domain"/>
    <property type="match status" value="1"/>
</dbReference>
<dbReference type="InterPro" id="IPR001763">
    <property type="entry name" value="Rhodanese-like_dom"/>
</dbReference>
<reference evidence="3 4" key="1">
    <citation type="submission" date="2018-01" db="EMBL/GenBank/DDBJ databases">
        <title>Draft genome sequence of Paucibacter aquatile CR182 isolated from freshwater of the Nakdong River.</title>
        <authorList>
            <person name="Choi A."/>
            <person name="Chung E.J."/>
        </authorList>
    </citation>
    <scope>NUCLEOTIDE SEQUENCE [LARGE SCALE GENOMIC DNA]</scope>
    <source>
        <strain evidence="3 4">CR182</strain>
    </source>
</reference>
<dbReference type="CDD" id="cd00158">
    <property type="entry name" value="RHOD"/>
    <property type="match status" value="1"/>
</dbReference>
<sequence>MWRAAMVMGLWACGTAQAGLSAVVAVEPTAKKASYSIHYSALDAALSRAASQAVAATASEDMADVMRATRSAGFDIFIGPAQVAASALHRGYELMGATQASEPFLLVVRKEVPDIPGLKTRRIYLPQQDSIYTYMARGLLNQGGLSMQDMKVAHERFPQAGLTALMLGAADATVVTASDWNEWSAQNPQIGRVLAKTEGVPAGLSVVIKKDLPADVRSRLSSFFNAPPAAVGLPPTKFKPDSGEYKRVSELGLFTPTSLPGVTRVSAREAQKLQGQGALLIDTRTEKEFQARRIPGAIWVPYVEKSLKDIAFNAAQDDFSALAKVDKLDVNRAVIFACNGAECWKSYKAARVAQQKGFKKVHWLRGGLPEWEAEGLPVQNAAP</sequence>
<feature type="signal peptide" evidence="1">
    <location>
        <begin position="1"/>
        <end position="18"/>
    </location>
</feature>
<proteinExistence type="predicted"/>
<organism evidence="3 4">
    <name type="scientific">Kinneretia aquatilis</name>
    <dbReference type="NCBI Taxonomy" id="2070761"/>
    <lineage>
        <taxon>Bacteria</taxon>
        <taxon>Pseudomonadati</taxon>
        <taxon>Pseudomonadota</taxon>
        <taxon>Betaproteobacteria</taxon>
        <taxon>Burkholderiales</taxon>
        <taxon>Sphaerotilaceae</taxon>
        <taxon>Roseateles</taxon>
    </lineage>
</organism>
<dbReference type="PROSITE" id="PS50206">
    <property type="entry name" value="RHODANESE_3"/>
    <property type="match status" value="1"/>
</dbReference>
<keyword evidence="3" id="KW-0808">Transferase</keyword>
<evidence type="ECO:0000259" key="2">
    <source>
        <dbReference type="PROSITE" id="PS50206"/>
    </source>
</evidence>
<dbReference type="Pfam" id="PF12974">
    <property type="entry name" value="Phosphonate-bd"/>
    <property type="match status" value="1"/>
</dbReference>
<feature type="domain" description="Rhodanese" evidence="2">
    <location>
        <begin position="274"/>
        <end position="380"/>
    </location>
</feature>
<evidence type="ECO:0000313" key="3">
    <source>
        <dbReference type="EMBL" id="PND38239.1"/>
    </source>
</evidence>
<dbReference type="PANTHER" id="PTHR44086:SF10">
    <property type="entry name" value="THIOSULFATE SULFURTRANSFERASE_RHODANESE-LIKE DOMAIN-CONTAINING PROTEIN 3"/>
    <property type="match status" value="1"/>
</dbReference>
<dbReference type="EMBL" id="POSP01000003">
    <property type="protein sequence ID" value="PND38239.1"/>
    <property type="molecule type" value="Genomic_DNA"/>
</dbReference>
<dbReference type="SMART" id="SM00450">
    <property type="entry name" value="RHOD"/>
    <property type="match status" value="1"/>
</dbReference>